<keyword evidence="6" id="KW-0963">Cytoplasm</keyword>
<reference evidence="8 9" key="1">
    <citation type="submission" date="2016-11" db="EMBL/GenBank/DDBJ databases">
        <title>Trade-off between light-utilization and light-protection in marine flavobacteria.</title>
        <authorList>
            <person name="Kumagai Y."/>
        </authorList>
    </citation>
    <scope>NUCLEOTIDE SEQUENCE [LARGE SCALE GENOMIC DNA]</scope>
    <source>
        <strain evidence="8 9">JCM 17109</strain>
    </source>
</reference>
<protein>
    <recommendedName>
        <fullName evidence="6">Coproporphyrinogen III oxidase</fullName>
        <ecNumber evidence="6">1.3.3.15</ecNumber>
    </recommendedName>
</protein>
<comment type="caution">
    <text evidence="8">The sequence shown here is derived from an EMBL/GenBank/DDBJ whole genome shotgun (WGS) entry which is preliminary data.</text>
</comment>
<dbReference type="NCBIfam" id="TIGR00562">
    <property type="entry name" value="proto_IX_ox"/>
    <property type="match status" value="1"/>
</dbReference>
<evidence type="ECO:0000256" key="6">
    <source>
        <dbReference type="RuleBase" id="RU364052"/>
    </source>
</evidence>
<keyword evidence="5 6" id="KW-0350">Heme biosynthesis</keyword>
<gene>
    <name evidence="8" type="ORF">BST86_07900</name>
</gene>
<keyword evidence="9" id="KW-1185">Reference proteome</keyword>
<dbReference type="Gene3D" id="3.50.50.60">
    <property type="entry name" value="FAD/NAD(P)-binding domain"/>
    <property type="match status" value="1"/>
</dbReference>
<dbReference type="GO" id="GO:0005737">
    <property type="term" value="C:cytoplasm"/>
    <property type="evidence" value="ECO:0007669"/>
    <property type="project" value="UniProtKB-SubCell"/>
</dbReference>
<comment type="catalytic activity">
    <reaction evidence="6">
        <text>coproporphyrinogen III + 3 O2 = coproporphyrin III + 3 H2O2</text>
        <dbReference type="Rhea" id="RHEA:43436"/>
        <dbReference type="ChEBI" id="CHEBI:15379"/>
        <dbReference type="ChEBI" id="CHEBI:16240"/>
        <dbReference type="ChEBI" id="CHEBI:57309"/>
        <dbReference type="ChEBI" id="CHEBI:131725"/>
        <dbReference type="EC" id="1.3.3.15"/>
    </reaction>
</comment>
<keyword evidence="2 6" id="KW-0285">Flavoprotein</keyword>
<dbReference type="OrthoDB" id="9767561at2"/>
<dbReference type="SUPFAM" id="SSF54373">
    <property type="entry name" value="FAD-linked reductases, C-terminal domain"/>
    <property type="match status" value="1"/>
</dbReference>
<evidence type="ECO:0000256" key="5">
    <source>
        <dbReference type="ARBA" id="ARBA00023133"/>
    </source>
</evidence>
<dbReference type="PANTHER" id="PTHR42923:SF3">
    <property type="entry name" value="PROTOPORPHYRINOGEN OXIDASE"/>
    <property type="match status" value="1"/>
</dbReference>
<dbReference type="EC" id="1.3.3.15" evidence="6"/>
<keyword evidence="4 6" id="KW-0560">Oxidoreductase</keyword>
<organism evidence="8 9">
    <name type="scientific">Nonlabens agnitus</name>
    <dbReference type="NCBI Taxonomy" id="870484"/>
    <lineage>
        <taxon>Bacteria</taxon>
        <taxon>Pseudomonadati</taxon>
        <taxon>Bacteroidota</taxon>
        <taxon>Flavobacteriia</taxon>
        <taxon>Flavobacteriales</taxon>
        <taxon>Flavobacteriaceae</taxon>
        <taxon>Nonlabens</taxon>
    </lineage>
</organism>
<proteinExistence type="inferred from homology"/>
<dbReference type="GO" id="GO:0004729">
    <property type="term" value="F:oxygen-dependent protoporphyrinogen oxidase activity"/>
    <property type="evidence" value="ECO:0007669"/>
    <property type="project" value="UniProtKB-UniRule"/>
</dbReference>
<dbReference type="SUPFAM" id="SSF51905">
    <property type="entry name" value="FAD/NAD(P)-binding domain"/>
    <property type="match status" value="1"/>
</dbReference>
<feature type="domain" description="Amine oxidase" evidence="7">
    <location>
        <begin position="16"/>
        <end position="426"/>
    </location>
</feature>
<dbReference type="UniPathway" id="UPA00252"/>
<comment type="similarity">
    <text evidence="6">Belongs to the protoporphyrinogen/coproporphyrinogen oxidase family. Coproporphyrinogen III oxidase subfamily.</text>
</comment>
<dbReference type="EMBL" id="MQUC01000003">
    <property type="protein sequence ID" value="PRP67028.1"/>
    <property type="molecule type" value="Genomic_DNA"/>
</dbReference>
<dbReference type="Pfam" id="PF01593">
    <property type="entry name" value="Amino_oxidase"/>
    <property type="match status" value="1"/>
</dbReference>
<dbReference type="InterPro" id="IPR002937">
    <property type="entry name" value="Amino_oxidase"/>
</dbReference>
<evidence type="ECO:0000256" key="2">
    <source>
        <dbReference type="ARBA" id="ARBA00022630"/>
    </source>
</evidence>
<dbReference type="InterPro" id="IPR050464">
    <property type="entry name" value="Zeta_carotene_desat/Oxidored"/>
</dbReference>
<evidence type="ECO:0000313" key="9">
    <source>
        <dbReference type="Proteomes" id="UP000239532"/>
    </source>
</evidence>
<evidence type="ECO:0000259" key="7">
    <source>
        <dbReference type="Pfam" id="PF01593"/>
    </source>
</evidence>
<accession>A0A2S9WU79</accession>
<name>A0A2S9WU79_9FLAO</name>
<comment type="cofactor">
    <cofactor evidence="1 6">
        <name>FAD</name>
        <dbReference type="ChEBI" id="CHEBI:57692"/>
    </cofactor>
</comment>
<evidence type="ECO:0000256" key="3">
    <source>
        <dbReference type="ARBA" id="ARBA00022827"/>
    </source>
</evidence>
<dbReference type="Gene3D" id="1.10.3110.10">
    <property type="entry name" value="protoporphyrinogen ix oxidase, domain 3"/>
    <property type="match status" value="1"/>
</dbReference>
<comment type="subcellular location">
    <subcellularLocation>
        <location evidence="6">Cytoplasm</location>
    </subcellularLocation>
</comment>
<dbReference type="RefSeq" id="WP_105982805.1">
    <property type="nucleotide sequence ID" value="NZ_MQUC01000003.1"/>
</dbReference>
<evidence type="ECO:0000313" key="8">
    <source>
        <dbReference type="EMBL" id="PRP67028.1"/>
    </source>
</evidence>
<dbReference type="PANTHER" id="PTHR42923">
    <property type="entry name" value="PROTOPORPHYRINOGEN OXIDASE"/>
    <property type="match status" value="1"/>
</dbReference>
<comment type="pathway">
    <text evidence="6">Porphyrin-containing compound metabolism; protoheme biosynthesis.</text>
</comment>
<keyword evidence="3 6" id="KW-0274">FAD</keyword>
<dbReference type="InterPro" id="IPR036188">
    <property type="entry name" value="FAD/NAD-bd_sf"/>
</dbReference>
<sequence length="435" mass="48222">MALRSSYDVVVLGAGISGLSAGYSLFQEDRDFAILEGSARSGGVIESEVINGLMVEHGPNSMALTPEVETLLKELDILDALLPAMEESKIRQILWDNQLHTLKASPLTLLSTGLLSTSAKLRILREPFISSASPAGESVLEFFTRRFGKQVARRMAGAIVSGIYAGNAAQLEMASVFPRFVELEKEYGSLLKGLIKSPSAPRKIVSFKDGMETLISSLSRKLNDHIHLNTSVASIEKVGDGWKLHLQDGNSIHAQKVISTIPFFRLEKQLLSTGFPEIEIPYNPMLTLQVKIPLTELRSNTQGFGFLASSFERKDFIGVLFNGNVFETAIHGDDALMNFFVRPDHCETEDPQVIFDTLCLPLFRRWTGIECDLELIHSRFWPQAIPQKVVGHQHKIQEIKNWESSHNGFHIAGNSVYGVSIGDCIHDHIQIAKNI</sequence>
<comment type="function">
    <text evidence="6">Involved in coproporphyrin-dependent heme b biosynthesis. Catalyzes the oxidation of coproporphyrinogen III to coproporphyrin III.</text>
</comment>
<dbReference type="GO" id="GO:0006783">
    <property type="term" value="P:heme biosynthetic process"/>
    <property type="evidence" value="ECO:0007669"/>
    <property type="project" value="UniProtKB-UniRule"/>
</dbReference>
<dbReference type="Proteomes" id="UP000239532">
    <property type="component" value="Unassembled WGS sequence"/>
</dbReference>
<evidence type="ECO:0000256" key="1">
    <source>
        <dbReference type="ARBA" id="ARBA00001974"/>
    </source>
</evidence>
<dbReference type="Gene3D" id="3.90.660.20">
    <property type="entry name" value="Protoporphyrinogen oxidase, mitochondrial, domain 2"/>
    <property type="match status" value="1"/>
</dbReference>
<dbReference type="AlphaFoldDB" id="A0A2S9WU79"/>
<dbReference type="InterPro" id="IPR004572">
    <property type="entry name" value="Protoporphyrinogen_oxidase"/>
</dbReference>
<evidence type="ECO:0000256" key="4">
    <source>
        <dbReference type="ARBA" id="ARBA00023002"/>
    </source>
</evidence>